<evidence type="ECO:0000256" key="5">
    <source>
        <dbReference type="ARBA" id="ARBA00022989"/>
    </source>
</evidence>
<dbReference type="EMBL" id="JAWIIJ010000010">
    <property type="protein sequence ID" value="MDV2079946.1"/>
    <property type="molecule type" value="Genomic_DNA"/>
</dbReference>
<evidence type="ECO:0000313" key="9">
    <source>
        <dbReference type="Proteomes" id="UP001269819"/>
    </source>
</evidence>
<feature type="transmembrane region" description="Helical" evidence="7">
    <location>
        <begin position="191"/>
        <end position="211"/>
    </location>
</feature>
<keyword evidence="4 7" id="KW-0812">Transmembrane</keyword>
<keyword evidence="6 7" id="KW-0472">Membrane</keyword>
<name>A0ABU3W0C6_9GAMM</name>
<evidence type="ECO:0000256" key="2">
    <source>
        <dbReference type="ARBA" id="ARBA00022475"/>
    </source>
</evidence>
<evidence type="ECO:0000256" key="4">
    <source>
        <dbReference type="ARBA" id="ARBA00022692"/>
    </source>
</evidence>
<comment type="subcellular location">
    <subcellularLocation>
        <location evidence="1">Cell membrane</location>
        <topology evidence="1">Multi-pass membrane protein</topology>
    </subcellularLocation>
</comment>
<reference evidence="8 9" key="1">
    <citation type="submission" date="2023-10" db="EMBL/GenBank/DDBJ databases">
        <title>Characteristics and mechanism of a salt-tolerant marine origin heterotrophic nitrifying- aerobic denitrifying bacteria Marinobacter xestospongiae HN1.</title>
        <authorList>
            <person name="Qi R."/>
        </authorList>
    </citation>
    <scope>NUCLEOTIDE SEQUENCE [LARGE SCALE GENOMIC DNA]</scope>
    <source>
        <strain evidence="8 9">HN1</strain>
    </source>
</reference>
<evidence type="ECO:0000256" key="6">
    <source>
        <dbReference type="ARBA" id="ARBA00023136"/>
    </source>
</evidence>
<proteinExistence type="predicted"/>
<dbReference type="PANTHER" id="PTHR22926:SF3">
    <property type="entry name" value="UNDECAPRENYL-PHOSPHATE ALPHA-N-ACETYLGLUCOSAMINYL 1-PHOSPHATE TRANSFERASE"/>
    <property type="match status" value="1"/>
</dbReference>
<keyword evidence="5 7" id="KW-1133">Transmembrane helix</keyword>
<keyword evidence="2" id="KW-1003">Cell membrane</keyword>
<dbReference type="Pfam" id="PF00953">
    <property type="entry name" value="Glycos_transf_4"/>
    <property type="match status" value="1"/>
</dbReference>
<sequence length="333" mass="35598">MSALVVVVLTGLVRHYALTRNIIDIPGQRSSHAIPTPRGGGVAILAGLFLGLPGLVWQGSADVAWLWWLLPPAFAVAAVGWWDDHHHVPARWRLLVHFAAVIWLVAGLALPFTLVAWGQGLVAVMALVWFLNLYNFMDGIDALAASEAVFLCCGIGLLGLLSGAPELALVAFLVGFCVGGFLPWNAPPARLFLGDVGSGLLGLVLGALLLRELDLGVPLFGQSLFWACLILPAVFATDASLTLARRVLSGKPPHVAHRSHAYQYASRRFGGHRPVVVAVLVINFVWLLPLAAAVQLQWLTGPVALALAYMPLLVLAWLLKAGNEAAQEMPETP</sequence>
<accession>A0ABU3W0C6</accession>
<evidence type="ECO:0000313" key="8">
    <source>
        <dbReference type="EMBL" id="MDV2079946.1"/>
    </source>
</evidence>
<feature type="transmembrane region" description="Helical" evidence="7">
    <location>
        <begin position="116"/>
        <end position="135"/>
    </location>
</feature>
<feature type="transmembrane region" description="Helical" evidence="7">
    <location>
        <begin position="94"/>
        <end position="110"/>
    </location>
</feature>
<feature type="transmembrane region" description="Helical" evidence="7">
    <location>
        <begin position="275"/>
        <end position="292"/>
    </location>
</feature>
<feature type="transmembrane region" description="Helical" evidence="7">
    <location>
        <begin position="63"/>
        <end position="82"/>
    </location>
</feature>
<evidence type="ECO:0000256" key="3">
    <source>
        <dbReference type="ARBA" id="ARBA00022679"/>
    </source>
</evidence>
<dbReference type="InterPro" id="IPR000715">
    <property type="entry name" value="Glycosyl_transferase_4"/>
</dbReference>
<evidence type="ECO:0000256" key="7">
    <source>
        <dbReference type="SAM" id="Phobius"/>
    </source>
</evidence>
<feature type="transmembrane region" description="Helical" evidence="7">
    <location>
        <begin position="142"/>
        <end position="161"/>
    </location>
</feature>
<protein>
    <submittedName>
        <fullName evidence="8">Glycosyltransferase family 4 protein</fullName>
    </submittedName>
</protein>
<feature type="transmembrane region" description="Helical" evidence="7">
    <location>
        <begin position="39"/>
        <end position="57"/>
    </location>
</feature>
<feature type="transmembrane region" description="Helical" evidence="7">
    <location>
        <begin position="167"/>
        <end position="184"/>
    </location>
</feature>
<dbReference type="RefSeq" id="WP_316974421.1">
    <property type="nucleotide sequence ID" value="NZ_JAWIIJ010000010.1"/>
</dbReference>
<comment type="caution">
    <text evidence="8">The sequence shown here is derived from an EMBL/GenBank/DDBJ whole genome shotgun (WGS) entry which is preliminary data.</text>
</comment>
<dbReference type="CDD" id="cd06854">
    <property type="entry name" value="GT_WbpL_WbcO_like"/>
    <property type="match status" value="1"/>
</dbReference>
<keyword evidence="9" id="KW-1185">Reference proteome</keyword>
<dbReference type="PANTHER" id="PTHR22926">
    <property type="entry name" value="PHOSPHO-N-ACETYLMURAMOYL-PENTAPEPTIDE-TRANSFERASE"/>
    <property type="match status" value="1"/>
</dbReference>
<feature type="transmembrane region" description="Helical" evidence="7">
    <location>
        <begin position="223"/>
        <end position="244"/>
    </location>
</feature>
<organism evidence="8 9">
    <name type="scientific">Marinobacter xestospongiae</name>
    <dbReference type="NCBI Taxonomy" id="994319"/>
    <lineage>
        <taxon>Bacteria</taxon>
        <taxon>Pseudomonadati</taxon>
        <taxon>Pseudomonadota</taxon>
        <taxon>Gammaproteobacteria</taxon>
        <taxon>Pseudomonadales</taxon>
        <taxon>Marinobacteraceae</taxon>
        <taxon>Marinobacter</taxon>
    </lineage>
</organism>
<keyword evidence="3" id="KW-0808">Transferase</keyword>
<gene>
    <name evidence="8" type="ORF">RYS15_14750</name>
</gene>
<dbReference type="Proteomes" id="UP001269819">
    <property type="component" value="Unassembled WGS sequence"/>
</dbReference>
<feature type="transmembrane region" description="Helical" evidence="7">
    <location>
        <begin position="298"/>
        <end position="319"/>
    </location>
</feature>
<evidence type="ECO:0000256" key="1">
    <source>
        <dbReference type="ARBA" id="ARBA00004651"/>
    </source>
</evidence>